<dbReference type="PANTHER" id="PTHR32089">
    <property type="entry name" value="METHYL-ACCEPTING CHEMOTAXIS PROTEIN MCPB"/>
    <property type="match status" value="1"/>
</dbReference>
<dbReference type="Pfam" id="PF13426">
    <property type="entry name" value="PAS_9"/>
    <property type="match status" value="1"/>
</dbReference>
<dbReference type="SMART" id="SM00283">
    <property type="entry name" value="MA"/>
    <property type="match status" value="1"/>
</dbReference>
<organism evidence="4 5">
    <name type="scientific">Sporosarcina psychrophila</name>
    <name type="common">Bacillus psychrophilus</name>
    <dbReference type="NCBI Taxonomy" id="1476"/>
    <lineage>
        <taxon>Bacteria</taxon>
        <taxon>Bacillati</taxon>
        <taxon>Bacillota</taxon>
        <taxon>Bacilli</taxon>
        <taxon>Bacillales</taxon>
        <taxon>Caryophanaceae</taxon>
        <taxon>Sporosarcina</taxon>
    </lineage>
</organism>
<dbReference type="InterPro" id="IPR004089">
    <property type="entry name" value="MCPsignal_dom"/>
</dbReference>
<evidence type="ECO:0000256" key="2">
    <source>
        <dbReference type="PROSITE-ProRule" id="PRU00284"/>
    </source>
</evidence>
<dbReference type="Gene3D" id="3.30.450.20">
    <property type="entry name" value="PAS domain"/>
    <property type="match status" value="1"/>
</dbReference>
<evidence type="ECO:0000313" key="5">
    <source>
        <dbReference type="Proteomes" id="UP001549104"/>
    </source>
</evidence>
<dbReference type="NCBIfam" id="TIGR00229">
    <property type="entry name" value="sensory_box"/>
    <property type="match status" value="1"/>
</dbReference>
<dbReference type="Proteomes" id="UP001549104">
    <property type="component" value="Unassembled WGS sequence"/>
</dbReference>
<gene>
    <name evidence="4" type="ORF">ABIC55_002188</name>
</gene>
<evidence type="ECO:0000259" key="3">
    <source>
        <dbReference type="PROSITE" id="PS50111"/>
    </source>
</evidence>
<dbReference type="PANTHER" id="PTHR32089:SF112">
    <property type="entry name" value="LYSOZYME-LIKE PROTEIN-RELATED"/>
    <property type="match status" value="1"/>
</dbReference>
<dbReference type="Pfam" id="PF00015">
    <property type="entry name" value="MCPsignal"/>
    <property type="match status" value="1"/>
</dbReference>
<dbReference type="InterPro" id="IPR035965">
    <property type="entry name" value="PAS-like_dom_sf"/>
</dbReference>
<name>A0ABV2K7N7_SPOPS</name>
<keyword evidence="5" id="KW-1185">Reference proteome</keyword>
<evidence type="ECO:0000313" key="4">
    <source>
        <dbReference type="EMBL" id="MET3657101.1"/>
    </source>
</evidence>
<dbReference type="PROSITE" id="PS50111">
    <property type="entry name" value="CHEMOTAXIS_TRANSDUC_2"/>
    <property type="match status" value="1"/>
</dbReference>
<dbReference type="InterPro" id="IPR000014">
    <property type="entry name" value="PAS"/>
</dbReference>
<evidence type="ECO:0000256" key="1">
    <source>
        <dbReference type="ARBA" id="ARBA00023224"/>
    </source>
</evidence>
<sequence>MNMNIATNINISTQVLNERAVLASLESNLAMIEFNLDGKVIWANQNFAQTLGYSVNVMKNMSHEQFCTLEFRNSKEYAELWDNLRKGKKFQEKIHRVSKAKDLLCLEATYIPVLNDKGEVNAVLKIATNITERENKTIEIVSQLKKLSEDLGEMVTDNSTENIKAFQSLKEQTNLISEVSKSIRNISSQTNILALNAAIEAARAGKHGLGFNVVATEVRKLAGDVEGAIKKVNANVDNITKEVMKVSEVTENSQRAVISTQSKINETMKEFEGITK</sequence>
<protein>
    <submittedName>
        <fullName evidence="4">PAS domain S-box-containing protein</fullName>
    </submittedName>
</protein>
<dbReference type="SUPFAM" id="SSF55785">
    <property type="entry name" value="PYP-like sensor domain (PAS domain)"/>
    <property type="match status" value="1"/>
</dbReference>
<dbReference type="CDD" id="cd00130">
    <property type="entry name" value="PAS"/>
    <property type="match status" value="1"/>
</dbReference>
<feature type="domain" description="Methyl-accepting transducer" evidence="3">
    <location>
        <begin position="120"/>
        <end position="276"/>
    </location>
</feature>
<reference evidence="4 5" key="1">
    <citation type="submission" date="2024-06" db="EMBL/GenBank/DDBJ databases">
        <title>Sorghum-associated microbial communities from plants grown in Nebraska, USA.</title>
        <authorList>
            <person name="Schachtman D."/>
        </authorList>
    </citation>
    <scope>NUCLEOTIDE SEQUENCE [LARGE SCALE GENOMIC DNA]</scope>
    <source>
        <strain evidence="4 5">1288</strain>
    </source>
</reference>
<comment type="caution">
    <text evidence="4">The sequence shown here is derived from an EMBL/GenBank/DDBJ whole genome shotgun (WGS) entry which is preliminary data.</text>
</comment>
<proteinExistence type="predicted"/>
<accession>A0ABV2K7N7</accession>
<dbReference type="Gene3D" id="6.10.250.3200">
    <property type="match status" value="1"/>
</dbReference>
<keyword evidence="1 2" id="KW-0807">Transducer</keyword>
<dbReference type="SUPFAM" id="SSF58104">
    <property type="entry name" value="Methyl-accepting chemotaxis protein (MCP) signaling domain"/>
    <property type="match status" value="1"/>
</dbReference>
<dbReference type="EMBL" id="JBEPME010000002">
    <property type="protein sequence ID" value="MET3657101.1"/>
    <property type="molecule type" value="Genomic_DNA"/>
</dbReference>